<comment type="caution">
    <text evidence="2">The sequence shown here is derived from an EMBL/GenBank/DDBJ whole genome shotgun (WGS) entry which is preliminary data.</text>
</comment>
<name>A0A0L0BZ13_LUCCU</name>
<dbReference type="AlphaFoldDB" id="A0A0L0BZ13"/>
<feature type="region of interest" description="Disordered" evidence="1">
    <location>
        <begin position="169"/>
        <end position="188"/>
    </location>
</feature>
<proteinExistence type="predicted"/>
<accession>A0A0L0BZ13</accession>
<sequence>MDRSSLYLLTQQKQQEQQWSKNHSSFNDYASIQETMIIWRAKRKSLQDISKERYAKADIILDNAKNVANGIPNVRDWEDRVKYEAVVPKVYKNHSKTTPNPAAQAVISARRSFNKVMKERLMMALANDEEVTNPVATEWSTVESKLTELVIKHLLANEDNTASRFDSGGNTLGIQGYQRNSSANASLC</sequence>
<evidence type="ECO:0000313" key="2">
    <source>
        <dbReference type="EMBL" id="KNC25278.1"/>
    </source>
</evidence>
<evidence type="ECO:0000313" key="3">
    <source>
        <dbReference type="Proteomes" id="UP000037069"/>
    </source>
</evidence>
<reference evidence="2 3" key="1">
    <citation type="journal article" date="2015" name="Nat. Commun.">
        <title>Lucilia cuprina genome unlocks parasitic fly biology to underpin future interventions.</title>
        <authorList>
            <person name="Anstead C.A."/>
            <person name="Korhonen P.K."/>
            <person name="Young N.D."/>
            <person name="Hall R.S."/>
            <person name="Jex A.R."/>
            <person name="Murali S.C."/>
            <person name="Hughes D.S."/>
            <person name="Lee S.F."/>
            <person name="Perry T."/>
            <person name="Stroehlein A.J."/>
            <person name="Ansell B.R."/>
            <person name="Breugelmans B."/>
            <person name="Hofmann A."/>
            <person name="Qu J."/>
            <person name="Dugan S."/>
            <person name="Lee S.L."/>
            <person name="Chao H."/>
            <person name="Dinh H."/>
            <person name="Han Y."/>
            <person name="Doddapaneni H.V."/>
            <person name="Worley K.C."/>
            <person name="Muzny D.M."/>
            <person name="Ioannidis P."/>
            <person name="Waterhouse R.M."/>
            <person name="Zdobnov E.M."/>
            <person name="James P.J."/>
            <person name="Bagnall N.H."/>
            <person name="Kotze A.C."/>
            <person name="Gibbs R.A."/>
            <person name="Richards S."/>
            <person name="Batterham P."/>
            <person name="Gasser R.B."/>
        </authorList>
    </citation>
    <scope>NUCLEOTIDE SEQUENCE [LARGE SCALE GENOMIC DNA]</scope>
    <source>
        <strain evidence="2 3">LS</strain>
        <tissue evidence="2">Full body</tissue>
    </source>
</reference>
<keyword evidence="3" id="KW-1185">Reference proteome</keyword>
<dbReference type="EMBL" id="JRES01001125">
    <property type="protein sequence ID" value="KNC25278.1"/>
    <property type="molecule type" value="Genomic_DNA"/>
</dbReference>
<dbReference type="Proteomes" id="UP000037069">
    <property type="component" value="Unassembled WGS sequence"/>
</dbReference>
<organism evidence="2 3">
    <name type="scientific">Lucilia cuprina</name>
    <name type="common">Green bottle fly</name>
    <name type="synonym">Australian sheep blowfly</name>
    <dbReference type="NCBI Taxonomy" id="7375"/>
    <lineage>
        <taxon>Eukaryota</taxon>
        <taxon>Metazoa</taxon>
        <taxon>Ecdysozoa</taxon>
        <taxon>Arthropoda</taxon>
        <taxon>Hexapoda</taxon>
        <taxon>Insecta</taxon>
        <taxon>Pterygota</taxon>
        <taxon>Neoptera</taxon>
        <taxon>Endopterygota</taxon>
        <taxon>Diptera</taxon>
        <taxon>Brachycera</taxon>
        <taxon>Muscomorpha</taxon>
        <taxon>Oestroidea</taxon>
        <taxon>Calliphoridae</taxon>
        <taxon>Luciliinae</taxon>
        <taxon>Lucilia</taxon>
    </lineage>
</organism>
<protein>
    <submittedName>
        <fullName evidence="2">Uncharacterized protein</fullName>
    </submittedName>
</protein>
<evidence type="ECO:0000256" key="1">
    <source>
        <dbReference type="SAM" id="MobiDB-lite"/>
    </source>
</evidence>
<dbReference type="OrthoDB" id="8065156at2759"/>
<gene>
    <name evidence="2" type="ORF">FF38_02576</name>
</gene>